<dbReference type="GO" id="GO:0004792">
    <property type="term" value="F:thiosulfate-cyanide sulfurtransferase activity"/>
    <property type="evidence" value="ECO:0007669"/>
    <property type="project" value="TreeGrafter"/>
</dbReference>
<dbReference type="KEGG" id="lcd:clem_01640"/>
<reference evidence="3" key="1">
    <citation type="submission" date="2016-07" db="EMBL/GenBank/DDBJ databases">
        <authorList>
            <person name="Florea S."/>
            <person name="Webb J.S."/>
            <person name="Jaromczyk J."/>
            <person name="Schardl C.L."/>
        </authorList>
    </citation>
    <scope>NUCLEOTIDE SEQUENCE [LARGE SCALE GENOMIC DNA]</scope>
    <source>
        <strain evidence="3">CDC-D5610</strain>
    </source>
</reference>
<dbReference type="Pfam" id="PF00581">
    <property type="entry name" value="Rhodanese"/>
    <property type="match status" value="1"/>
</dbReference>
<accession>A0A222NZ73</accession>
<evidence type="ECO:0000313" key="2">
    <source>
        <dbReference type="EMBL" id="ASQ44892.1"/>
    </source>
</evidence>
<protein>
    <submittedName>
        <fullName evidence="2">Inner membrane protein YgaP</fullName>
    </submittedName>
</protein>
<dbReference type="RefSeq" id="WP_094090012.1">
    <property type="nucleotide sequence ID" value="NZ_CP016397.1"/>
</dbReference>
<dbReference type="InterPro" id="IPR036873">
    <property type="entry name" value="Rhodanese-like_dom_sf"/>
</dbReference>
<dbReference type="Proteomes" id="UP000201728">
    <property type="component" value="Chromosome"/>
</dbReference>
<dbReference type="Gene3D" id="3.40.250.10">
    <property type="entry name" value="Rhodanese-like domain"/>
    <property type="match status" value="1"/>
</dbReference>
<dbReference type="PANTHER" id="PTHR44086">
    <property type="entry name" value="THIOSULFATE SULFURTRANSFERASE RDL2, MITOCHONDRIAL-RELATED"/>
    <property type="match status" value="1"/>
</dbReference>
<dbReference type="SUPFAM" id="SSF52821">
    <property type="entry name" value="Rhodanese/Cell cycle control phosphatase"/>
    <property type="match status" value="1"/>
</dbReference>
<dbReference type="SMART" id="SM00450">
    <property type="entry name" value="RHOD"/>
    <property type="match status" value="1"/>
</dbReference>
<organism evidence="2 3">
    <name type="scientific">Legionella clemsonensis</name>
    <dbReference type="NCBI Taxonomy" id="1867846"/>
    <lineage>
        <taxon>Bacteria</taxon>
        <taxon>Pseudomonadati</taxon>
        <taxon>Pseudomonadota</taxon>
        <taxon>Gammaproteobacteria</taxon>
        <taxon>Legionellales</taxon>
        <taxon>Legionellaceae</taxon>
        <taxon>Legionella</taxon>
    </lineage>
</organism>
<dbReference type="InterPro" id="IPR001763">
    <property type="entry name" value="Rhodanese-like_dom"/>
</dbReference>
<evidence type="ECO:0000313" key="3">
    <source>
        <dbReference type="Proteomes" id="UP000201728"/>
    </source>
</evidence>
<evidence type="ECO:0000259" key="1">
    <source>
        <dbReference type="PROSITE" id="PS50206"/>
    </source>
</evidence>
<dbReference type="PROSITE" id="PS50206">
    <property type="entry name" value="RHODANESE_3"/>
    <property type="match status" value="1"/>
</dbReference>
<dbReference type="PANTHER" id="PTHR44086:SF10">
    <property type="entry name" value="THIOSULFATE SULFURTRANSFERASE_RHODANESE-LIKE DOMAIN-CONTAINING PROTEIN 3"/>
    <property type="match status" value="1"/>
</dbReference>
<name>A0A222NZ73_9GAMM</name>
<dbReference type="EMBL" id="CP016397">
    <property type="protein sequence ID" value="ASQ44892.1"/>
    <property type="molecule type" value="Genomic_DNA"/>
</dbReference>
<dbReference type="AlphaFoldDB" id="A0A222NZ73"/>
<gene>
    <name evidence="2" type="primary">ygaP</name>
    <name evidence="2" type="ORF">clem_01640</name>
</gene>
<keyword evidence="3" id="KW-1185">Reference proteome</keyword>
<sequence length="122" mass="13719">MKFPVRWPDLLTWRIKNDHKKIDAATLKTWLEKKEALLVDVRDPEEHAAENIPGAISMPLNVLSTETLPDTENKKLVFHCKAGKRSLSACEKLVAANPNLEVFTLEGGISAWNQAGYPVNRQ</sequence>
<feature type="domain" description="Rhodanese" evidence="1">
    <location>
        <begin position="32"/>
        <end position="121"/>
    </location>
</feature>
<proteinExistence type="predicted"/>